<evidence type="ECO:0000256" key="6">
    <source>
        <dbReference type="ARBA" id="ARBA00023136"/>
    </source>
</evidence>
<dbReference type="AlphaFoldDB" id="A0A914DDB4"/>
<keyword evidence="5" id="KW-0297">G-protein coupled receptor</keyword>
<dbReference type="WBParaSite" id="ACRNAN_scaffold2316.g14997.t1">
    <property type="protein sequence ID" value="ACRNAN_scaffold2316.g14997.t1"/>
    <property type="gene ID" value="ACRNAN_scaffold2316.g14997"/>
</dbReference>
<feature type="transmembrane region" description="Helical" evidence="9">
    <location>
        <begin position="101"/>
        <end position="120"/>
    </location>
</feature>
<keyword evidence="8" id="KW-0807">Transducer</keyword>
<keyword evidence="2" id="KW-1003">Cell membrane</keyword>
<dbReference type="Pfam" id="PF00001">
    <property type="entry name" value="7tm_1"/>
    <property type="match status" value="1"/>
</dbReference>
<evidence type="ECO:0000256" key="5">
    <source>
        <dbReference type="ARBA" id="ARBA00023040"/>
    </source>
</evidence>
<dbReference type="SUPFAM" id="SSF81321">
    <property type="entry name" value="Family A G protein-coupled receptor-like"/>
    <property type="match status" value="1"/>
</dbReference>
<reference evidence="12" key="1">
    <citation type="submission" date="2022-11" db="UniProtKB">
        <authorList>
            <consortium name="WormBaseParasite"/>
        </authorList>
    </citation>
    <scope>IDENTIFICATION</scope>
</reference>
<evidence type="ECO:0000256" key="7">
    <source>
        <dbReference type="ARBA" id="ARBA00023170"/>
    </source>
</evidence>
<keyword evidence="11" id="KW-1185">Reference proteome</keyword>
<feature type="transmembrane region" description="Helical" evidence="9">
    <location>
        <begin position="16"/>
        <end position="37"/>
    </location>
</feature>
<evidence type="ECO:0000313" key="11">
    <source>
        <dbReference type="Proteomes" id="UP000887540"/>
    </source>
</evidence>
<evidence type="ECO:0000256" key="2">
    <source>
        <dbReference type="ARBA" id="ARBA00022475"/>
    </source>
</evidence>
<evidence type="ECO:0000256" key="8">
    <source>
        <dbReference type="ARBA" id="ARBA00023224"/>
    </source>
</evidence>
<feature type="transmembrane region" description="Helical" evidence="9">
    <location>
        <begin position="140"/>
        <end position="168"/>
    </location>
</feature>
<dbReference type="PROSITE" id="PS50262">
    <property type="entry name" value="G_PROTEIN_RECEP_F1_2"/>
    <property type="match status" value="1"/>
</dbReference>
<keyword evidence="6 9" id="KW-0472">Membrane</keyword>
<dbReference type="PANTHER" id="PTHR24249">
    <property type="entry name" value="HISTAMINE RECEPTOR-RELATED G-PROTEIN COUPLED RECEPTOR"/>
    <property type="match status" value="1"/>
</dbReference>
<protein>
    <submittedName>
        <fullName evidence="12">G-protein coupled receptors family 1 profile domain-containing protein</fullName>
    </submittedName>
</protein>
<dbReference type="Gene3D" id="1.20.1070.10">
    <property type="entry name" value="Rhodopsin 7-helix transmembrane proteins"/>
    <property type="match status" value="1"/>
</dbReference>
<dbReference type="InterPro" id="IPR017452">
    <property type="entry name" value="GPCR_Rhodpsn_7TM"/>
</dbReference>
<name>A0A914DDB4_9BILA</name>
<dbReference type="Proteomes" id="UP000887540">
    <property type="component" value="Unplaced"/>
</dbReference>
<sequence>MSSQWLKRPISSYNKLCISLALIDAWTALLLMTGLFVNSYMPIVLNMKKEDECTAAVLEIFRISAMLTSNLHILALAIHHFVGILHPLDYKRYFTTSRQRFIIFLFWIIPLFFVLIWFIVIPNDGFRNPACVFRFYNRQPFRFCIFISFLIPLLATFAVYIMILIRLLGPSRNKIDSMCDSDQIEYKRRMKSKLKLIFTTLLILALKRVLPSMALLILWLP</sequence>
<keyword evidence="3 9" id="KW-0812">Transmembrane</keyword>
<evidence type="ECO:0000256" key="3">
    <source>
        <dbReference type="ARBA" id="ARBA00022692"/>
    </source>
</evidence>
<organism evidence="11 12">
    <name type="scientific">Acrobeloides nanus</name>
    <dbReference type="NCBI Taxonomy" id="290746"/>
    <lineage>
        <taxon>Eukaryota</taxon>
        <taxon>Metazoa</taxon>
        <taxon>Ecdysozoa</taxon>
        <taxon>Nematoda</taxon>
        <taxon>Chromadorea</taxon>
        <taxon>Rhabditida</taxon>
        <taxon>Tylenchina</taxon>
        <taxon>Cephalobomorpha</taxon>
        <taxon>Cephaloboidea</taxon>
        <taxon>Cephalobidae</taxon>
        <taxon>Acrobeloides</taxon>
    </lineage>
</organism>
<comment type="subcellular location">
    <subcellularLocation>
        <location evidence="1">Cell membrane</location>
        <topology evidence="1">Multi-pass membrane protein</topology>
    </subcellularLocation>
</comment>
<dbReference type="InterPro" id="IPR050569">
    <property type="entry name" value="TAAR"/>
</dbReference>
<dbReference type="GO" id="GO:0005886">
    <property type="term" value="C:plasma membrane"/>
    <property type="evidence" value="ECO:0007669"/>
    <property type="project" value="UniProtKB-SubCell"/>
</dbReference>
<evidence type="ECO:0000256" key="1">
    <source>
        <dbReference type="ARBA" id="ARBA00004651"/>
    </source>
</evidence>
<evidence type="ECO:0000256" key="4">
    <source>
        <dbReference type="ARBA" id="ARBA00022989"/>
    </source>
</evidence>
<evidence type="ECO:0000259" key="10">
    <source>
        <dbReference type="PROSITE" id="PS50262"/>
    </source>
</evidence>
<proteinExistence type="predicted"/>
<dbReference type="InterPro" id="IPR000276">
    <property type="entry name" value="GPCR_Rhodpsn"/>
</dbReference>
<accession>A0A914DDB4</accession>
<dbReference type="PANTHER" id="PTHR24249:SF409">
    <property type="entry name" value="PROTEIN CBR-TAG-89"/>
    <property type="match status" value="1"/>
</dbReference>
<evidence type="ECO:0000313" key="12">
    <source>
        <dbReference type="WBParaSite" id="ACRNAN_scaffold2316.g14997.t1"/>
    </source>
</evidence>
<feature type="domain" description="G-protein coupled receptors family 1 profile" evidence="10">
    <location>
        <begin position="1"/>
        <end position="221"/>
    </location>
</feature>
<dbReference type="CDD" id="cd00637">
    <property type="entry name" value="7tm_classA_rhodopsin-like"/>
    <property type="match status" value="1"/>
</dbReference>
<evidence type="ECO:0000256" key="9">
    <source>
        <dbReference type="SAM" id="Phobius"/>
    </source>
</evidence>
<feature type="transmembrane region" description="Helical" evidence="9">
    <location>
        <begin position="71"/>
        <end position="89"/>
    </location>
</feature>
<dbReference type="GO" id="GO:0004930">
    <property type="term" value="F:G protein-coupled receptor activity"/>
    <property type="evidence" value="ECO:0007669"/>
    <property type="project" value="UniProtKB-KW"/>
</dbReference>
<keyword evidence="4 9" id="KW-1133">Transmembrane helix</keyword>
<feature type="transmembrane region" description="Helical" evidence="9">
    <location>
        <begin position="196"/>
        <end position="220"/>
    </location>
</feature>
<keyword evidence="7" id="KW-0675">Receptor</keyword>